<evidence type="ECO:0000313" key="1">
    <source>
        <dbReference type="EMBL" id="MBB5672307.1"/>
    </source>
</evidence>
<dbReference type="Proteomes" id="UP000528595">
    <property type="component" value="Unassembled WGS sequence"/>
</dbReference>
<accession>A0AB73H1U5</accession>
<dbReference type="AlphaFoldDB" id="A0AB73H1U5"/>
<reference evidence="1" key="1">
    <citation type="submission" date="2020-08" db="EMBL/GenBank/DDBJ databases">
        <title>Studying the diversity of plant-associated saprophytic bacteria and their role in host health and plant-pathogen interactions.</title>
        <authorList>
            <person name="Potnis N."/>
        </authorList>
    </citation>
    <scope>NUCLEOTIDE SEQUENCE</scope>
    <source>
        <strain evidence="1">F21</strain>
    </source>
</reference>
<name>A0AB73H1U5_9XANT</name>
<dbReference type="RefSeq" id="WP_184578693.1">
    <property type="nucleotide sequence ID" value="NZ_JACIIQ010000022.1"/>
</dbReference>
<proteinExistence type="predicted"/>
<dbReference type="EMBL" id="JACIIQ010000022">
    <property type="protein sequence ID" value="MBB5672307.1"/>
    <property type="molecule type" value="Genomic_DNA"/>
</dbReference>
<organism evidence="1">
    <name type="scientific">Xanthomonas arboricola</name>
    <dbReference type="NCBI Taxonomy" id="56448"/>
    <lineage>
        <taxon>Bacteria</taxon>
        <taxon>Pseudomonadati</taxon>
        <taxon>Pseudomonadota</taxon>
        <taxon>Gammaproteobacteria</taxon>
        <taxon>Lysobacterales</taxon>
        <taxon>Lysobacteraceae</taxon>
        <taxon>Xanthomonas</taxon>
    </lineage>
</organism>
<protein>
    <submittedName>
        <fullName evidence="1">Uncharacterized protein</fullName>
    </submittedName>
</protein>
<gene>
    <name evidence="1" type="ORF">FHR65_003905</name>
</gene>
<comment type="caution">
    <text evidence="1">The sequence shown here is derived from an EMBL/GenBank/DDBJ whole genome shotgun (WGS) entry which is preliminary data.</text>
</comment>
<sequence>MEVGSRSLAVELYERVASARVDCSLIADVIEEACESTRLRLDRDEVIDRLTDEDHAAVLQKEVTDVVVLVTGAMEAKSVQVYRDFVLHVERQVTLDSYDDVTAIVRQVLARKMAEAALDDIVDGRDTVIANLRIGLEMLGDTDPFFEHEVPAAAAKLARA</sequence>